<accession>A0A0F9LJD2</accession>
<comment type="caution">
    <text evidence="1">The sequence shown here is derived from an EMBL/GenBank/DDBJ whole genome shotgun (WGS) entry which is preliminary data.</text>
</comment>
<organism evidence="1">
    <name type="scientific">marine sediment metagenome</name>
    <dbReference type="NCBI Taxonomy" id="412755"/>
    <lineage>
        <taxon>unclassified sequences</taxon>
        <taxon>metagenomes</taxon>
        <taxon>ecological metagenomes</taxon>
    </lineage>
</organism>
<evidence type="ECO:0000313" key="1">
    <source>
        <dbReference type="EMBL" id="KKM95159.1"/>
    </source>
</evidence>
<proteinExistence type="predicted"/>
<reference evidence="1" key="1">
    <citation type="journal article" date="2015" name="Nature">
        <title>Complex archaea that bridge the gap between prokaryotes and eukaryotes.</title>
        <authorList>
            <person name="Spang A."/>
            <person name="Saw J.H."/>
            <person name="Jorgensen S.L."/>
            <person name="Zaremba-Niedzwiedzka K."/>
            <person name="Martijn J."/>
            <person name="Lind A.E."/>
            <person name="van Eijk R."/>
            <person name="Schleper C."/>
            <person name="Guy L."/>
            <person name="Ettema T.J."/>
        </authorList>
    </citation>
    <scope>NUCLEOTIDE SEQUENCE</scope>
</reference>
<dbReference type="AlphaFoldDB" id="A0A0F9LJD2"/>
<name>A0A0F9LJD2_9ZZZZ</name>
<sequence length="89" mass="10306">MTIQCITCKKDYAAEGDCNECKEAKIMGELSDHYVNELLERMIRRTFYNELGEFVSDKIKSIIFGTNEITVTYVNGQCIEFTAELYKED</sequence>
<gene>
    <name evidence="1" type="ORF">LCGC14_1191000</name>
</gene>
<dbReference type="EMBL" id="LAZR01006046">
    <property type="protein sequence ID" value="KKM95159.1"/>
    <property type="molecule type" value="Genomic_DNA"/>
</dbReference>
<protein>
    <submittedName>
        <fullName evidence="1">Uncharacterized protein</fullName>
    </submittedName>
</protein>